<dbReference type="RefSeq" id="WP_120745350.1">
    <property type="nucleotide sequence ID" value="NZ_RBAH01000001.1"/>
</dbReference>
<dbReference type="Proteomes" id="UP000282311">
    <property type="component" value="Unassembled WGS sequence"/>
</dbReference>
<evidence type="ECO:0000256" key="4">
    <source>
        <dbReference type="ARBA" id="ARBA00022729"/>
    </source>
</evidence>
<evidence type="ECO:0000256" key="6">
    <source>
        <dbReference type="SAM" id="SignalP"/>
    </source>
</evidence>
<comment type="subcellular location">
    <subcellularLocation>
        <location evidence="1">Cell envelope</location>
    </subcellularLocation>
</comment>
<evidence type="ECO:0000313" key="8">
    <source>
        <dbReference type="Proteomes" id="UP000282311"/>
    </source>
</evidence>
<evidence type="ECO:0000256" key="1">
    <source>
        <dbReference type="ARBA" id="ARBA00004196"/>
    </source>
</evidence>
<dbReference type="InterPro" id="IPR006059">
    <property type="entry name" value="SBP"/>
</dbReference>
<comment type="caution">
    <text evidence="7">The sequence shown here is derived from an EMBL/GenBank/DDBJ whole genome shotgun (WGS) entry which is preliminary data.</text>
</comment>
<keyword evidence="8" id="KW-1185">Reference proteome</keyword>
<dbReference type="SUPFAM" id="SSF53850">
    <property type="entry name" value="Periplasmic binding protein-like II"/>
    <property type="match status" value="1"/>
</dbReference>
<dbReference type="OrthoDB" id="9782846at2"/>
<reference evidence="7 8" key="1">
    <citation type="journal article" date="2007" name="Int. J. Syst. Evol. Microbiol.">
        <title>Paenibacillus ginsengarvi sp. nov., isolated from soil from ginseng cultivation.</title>
        <authorList>
            <person name="Yoon M.H."/>
            <person name="Ten L.N."/>
            <person name="Im W.T."/>
        </authorList>
    </citation>
    <scope>NUCLEOTIDE SEQUENCE [LARGE SCALE GENOMIC DNA]</scope>
    <source>
        <strain evidence="7 8">KCTC 13059</strain>
    </source>
</reference>
<keyword evidence="4 6" id="KW-0732">Signal</keyword>
<evidence type="ECO:0000256" key="2">
    <source>
        <dbReference type="ARBA" id="ARBA00008520"/>
    </source>
</evidence>
<organism evidence="7 8">
    <name type="scientific">Paenibacillus ginsengarvi</name>
    <dbReference type="NCBI Taxonomy" id="400777"/>
    <lineage>
        <taxon>Bacteria</taxon>
        <taxon>Bacillati</taxon>
        <taxon>Bacillota</taxon>
        <taxon>Bacilli</taxon>
        <taxon>Bacillales</taxon>
        <taxon>Paenibacillaceae</taxon>
        <taxon>Paenibacillus</taxon>
    </lineage>
</organism>
<protein>
    <submittedName>
        <fullName evidence="7">Extracellular solute-binding protein</fullName>
    </submittedName>
</protein>
<dbReference type="AlphaFoldDB" id="A0A3B0CT21"/>
<evidence type="ECO:0000256" key="3">
    <source>
        <dbReference type="ARBA" id="ARBA00022448"/>
    </source>
</evidence>
<dbReference type="GO" id="GO:0055085">
    <property type="term" value="P:transmembrane transport"/>
    <property type="evidence" value="ECO:0007669"/>
    <property type="project" value="InterPro"/>
</dbReference>
<dbReference type="PANTHER" id="PTHR43649">
    <property type="entry name" value="ARABINOSE-BINDING PROTEIN-RELATED"/>
    <property type="match status" value="1"/>
</dbReference>
<gene>
    <name evidence="7" type="ORF">D7M11_01390</name>
</gene>
<name>A0A3B0CT21_9BACL</name>
<accession>A0A3B0CT21</accession>
<dbReference type="GO" id="GO:0030313">
    <property type="term" value="C:cell envelope"/>
    <property type="evidence" value="ECO:0007669"/>
    <property type="project" value="UniProtKB-SubCell"/>
</dbReference>
<keyword evidence="3" id="KW-0813">Transport</keyword>
<dbReference type="PANTHER" id="PTHR43649:SF31">
    <property type="entry name" value="SN-GLYCEROL-3-PHOSPHATE-BINDING PERIPLASMIC PROTEIN UGPB"/>
    <property type="match status" value="1"/>
</dbReference>
<comment type="similarity">
    <text evidence="2">Belongs to the bacterial solute-binding protein 1 family.</text>
</comment>
<feature type="signal peptide" evidence="6">
    <location>
        <begin position="1"/>
        <end position="23"/>
    </location>
</feature>
<evidence type="ECO:0000256" key="5">
    <source>
        <dbReference type="ARBA" id="ARBA00022764"/>
    </source>
</evidence>
<proteinExistence type="inferred from homology"/>
<evidence type="ECO:0000313" key="7">
    <source>
        <dbReference type="EMBL" id="RKN86644.1"/>
    </source>
</evidence>
<keyword evidence="5" id="KW-0574">Periplasm</keyword>
<feature type="chain" id="PRO_5038645878" evidence="6">
    <location>
        <begin position="24"/>
        <end position="440"/>
    </location>
</feature>
<dbReference type="EMBL" id="RBAH01000001">
    <property type="protein sequence ID" value="RKN86644.1"/>
    <property type="molecule type" value="Genomic_DNA"/>
</dbReference>
<dbReference type="PROSITE" id="PS01037">
    <property type="entry name" value="SBP_BACTERIAL_1"/>
    <property type="match status" value="1"/>
</dbReference>
<dbReference type="Pfam" id="PF01547">
    <property type="entry name" value="SBP_bac_1"/>
    <property type="match status" value="1"/>
</dbReference>
<dbReference type="InterPro" id="IPR006061">
    <property type="entry name" value="SBP_1_CS"/>
</dbReference>
<dbReference type="PROSITE" id="PS51257">
    <property type="entry name" value="PROKAR_LIPOPROTEIN"/>
    <property type="match status" value="1"/>
</dbReference>
<dbReference type="InterPro" id="IPR050490">
    <property type="entry name" value="Bact_solute-bd_prot1"/>
</dbReference>
<dbReference type="Gene3D" id="3.40.190.10">
    <property type="entry name" value="Periplasmic binding protein-like II"/>
    <property type="match status" value="1"/>
</dbReference>
<sequence>MSLDRMAVLKWMSVLTLCGVMTAGCGNTGDQSPPAEVPDKAASEPAELVFHSNNGDSVETFDSLFGNALRKQFPQYTIKYIRSEKGQTLPELLAQNQRIDIVFASMPNFFELSMGSNLQFDMTELAQKNAVDLGKFEPTLIDGVKLSSDGKLYGLPVTNMVQAMFYNKLIFDKFGVPYPKDGMTWEETAETAKKLNRSDGGKQYLGFAASPAHILRANSLSQPYLDPATDKPTFERDEWKKLIDAMFVAPAADQGYKDRVKALKRIPYRTEFTDTQELALFVFNSQFPFTVPKEIEKVSWDVVALPTFKEKPRVGSQATPYLMGITSMAKNKDAAMNAIHYLTSKEVQESYSKDGIMPVLNDAGIKKAYGQNSAFKDKNWQAIFYNSFAPMTKISPYHLTVENIFKSVPVDVVQGTADMNSALRTAAEKAEKAIAEVKRK</sequence>